<dbReference type="PANTHER" id="PTHR30457">
    <property type="entry name" value="5'-NUCLEOTIDASE SURE"/>
    <property type="match status" value="1"/>
</dbReference>
<dbReference type="InterPro" id="IPR036523">
    <property type="entry name" value="SurE-like_sf"/>
</dbReference>
<dbReference type="PANTHER" id="PTHR30457:SF12">
    <property type="entry name" value="5'_3'-NUCLEOTIDASE SURE"/>
    <property type="match status" value="1"/>
</dbReference>
<evidence type="ECO:0000256" key="5">
    <source>
        <dbReference type="ARBA" id="ARBA00022741"/>
    </source>
</evidence>
<keyword evidence="10" id="KW-1185">Reference proteome</keyword>
<dbReference type="RefSeq" id="WP_115363938.1">
    <property type="nucleotide sequence ID" value="NZ_QDKL01000004.1"/>
</dbReference>
<proteinExistence type="inferred from homology"/>
<dbReference type="Pfam" id="PF01975">
    <property type="entry name" value="SurE"/>
    <property type="match status" value="1"/>
</dbReference>
<sequence length="252" mass="27867">MNILLSNDDGYAAEGIQCLYETLKDIANVVIVAPSHERSATSQALTLHDPIRVDKINDYTFSCSGYPADSVLLGINSVLDYRPDLVISGINHGANLGQDIYYSGTVGAARQAVFQGISAIAVSTVMSSQDESKHFQTAANIIKDLITNKKEQLLSMPDCSLLNINVPNLCHTQVGDIKWTRPQMRRYTEEVVERLDQKGRQYYWIGGAPTEVDPHHTSDIHAVMNGNISFSFLNLLNFSSDVFNEWAAKITD</sequence>
<name>A0ABY0IBX5_9BACT</name>
<feature type="binding site" evidence="7">
    <location>
        <position position="91"/>
    </location>
    <ligand>
        <name>a divalent metal cation</name>
        <dbReference type="ChEBI" id="CHEBI:60240"/>
    </ligand>
</feature>
<evidence type="ECO:0000256" key="3">
    <source>
        <dbReference type="ARBA" id="ARBA00022490"/>
    </source>
</evidence>
<comment type="function">
    <text evidence="7">Nucleotidase that shows phosphatase activity on nucleoside 5'-monophosphates.</text>
</comment>
<dbReference type="EMBL" id="QDKL01000004">
    <property type="protein sequence ID" value="RZF20451.1"/>
    <property type="molecule type" value="Genomic_DNA"/>
</dbReference>
<evidence type="ECO:0000256" key="4">
    <source>
        <dbReference type="ARBA" id="ARBA00022723"/>
    </source>
</evidence>
<dbReference type="SUPFAM" id="SSF64167">
    <property type="entry name" value="SurE-like"/>
    <property type="match status" value="1"/>
</dbReference>
<keyword evidence="3 7" id="KW-0963">Cytoplasm</keyword>
<comment type="cofactor">
    <cofactor evidence="7">
        <name>a divalent metal cation</name>
        <dbReference type="ChEBI" id="CHEBI:60240"/>
    </cofactor>
    <text evidence="7">Binds 1 divalent metal cation per subunit.</text>
</comment>
<evidence type="ECO:0000313" key="10">
    <source>
        <dbReference type="Proteomes" id="UP000443582"/>
    </source>
</evidence>
<keyword evidence="5 7" id="KW-0547">Nucleotide-binding</keyword>
<dbReference type="NCBIfam" id="TIGR00087">
    <property type="entry name" value="surE"/>
    <property type="match status" value="1"/>
</dbReference>
<comment type="catalytic activity">
    <reaction evidence="1 7">
        <text>a ribonucleoside 5'-phosphate + H2O = a ribonucleoside + phosphate</text>
        <dbReference type="Rhea" id="RHEA:12484"/>
        <dbReference type="ChEBI" id="CHEBI:15377"/>
        <dbReference type="ChEBI" id="CHEBI:18254"/>
        <dbReference type="ChEBI" id="CHEBI:43474"/>
        <dbReference type="ChEBI" id="CHEBI:58043"/>
        <dbReference type="EC" id="3.1.3.5"/>
    </reaction>
</comment>
<dbReference type="HAMAP" id="MF_00060">
    <property type="entry name" value="SurE"/>
    <property type="match status" value="1"/>
</dbReference>
<evidence type="ECO:0000256" key="1">
    <source>
        <dbReference type="ARBA" id="ARBA00000815"/>
    </source>
</evidence>
<dbReference type="InterPro" id="IPR030048">
    <property type="entry name" value="SurE"/>
</dbReference>
<keyword evidence="4 7" id="KW-0479">Metal-binding</keyword>
<feature type="binding site" evidence="7">
    <location>
        <position position="9"/>
    </location>
    <ligand>
        <name>a divalent metal cation</name>
        <dbReference type="ChEBI" id="CHEBI:60240"/>
    </ligand>
</feature>
<reference evidence="10" key="1">
    <citation type="journal article" date="2019" name="Int. J. Syst. Evol. Microbiol.">
        <title>Halobacteriovorax valvorus sp. nov., a novel prokaryotic predator isolated from coastal seawater of China.</title>
        <authorList>
            <person name="Chen M.-X."/>
        </authorList>
    </citation>
    <scope>NUCLEOTIDE SEQUENCE [LARGE SCALE GENOMIC DNA]</scope>
    <source>
        <strain evidence="10">BL9</strain>
    </source>
</reference>
<evidence type="ECO:0000256" key="7">
    <source>
        <dbReference type="HAMAP-Rule" id="MF_00060"/>
    </source>
</evidence>
<evidence type="ECO:0000256" key="2">
    <source>
        <dbReference type="ARBA" id="ARBA00011062"/>
    </source>
</evidence>
<protein>
    <recommendedName>
        <fullName evidence="7">5'-nucleotidase SurE</fullName>
        <ecNumber evidence="7">3.1.3.5</ecNumber>
    </recommendedName>
    <alternativeName>
        <fullName evidence="7">Nucleoside 5'-monophosphate phosphohydrolase</fullName>
    </alternativeName>
</protein>
<dbReference type="EC" id="3.1.3.5" evidence="7"/>
<feature type="binding site" evidence="7">
    <location>
        <position position="8"/>
    </location>
    <ligand>
        <name>a divalent metal cation</name>
        <dbReference type="ChEBI" id="CHEBI:60240"/>
    </ligand>
</feature>
<evidence type="ECO:0000256" key="6">
    <source>
        <dbReference type="ARBA" id="ARBA00022801"/>
    </source>
</evidence>
<dbReference type="Proteomes" id="UP000443582">
    <property type="component" value="Unassembled WGS sequence"/>
</dbReference>
<organism evidence="9 10">
    <name type="scientific">Halobacteriovorax vibrionivorans</name>
    <dbReference type="NCBI Taxonomy" id="2152716"/>
    <lineage>
        <taxon>Bacteria</taxon>
        <taxon>Pseudomonadati</taxon>
        <taxon>Bdellovibrionota</taxon>
        <taxon>Bacteriovoracia</taxon>
        <taxon>Bacteriovoracales</taxon>
        <taxon>Halobacteriovoraceae</taxon>
        <taxon>Halobacteriovorax</taxon>
    </lineage>
</organism>
<comment type="similarity">
    <text evidence="2 7">Belongs to the SurE nucleotidase family.</text>
</comment>
<comment type="subcellular location">
    <subcellularLocation>
        <location evidence="7">Cytoplasm</location>
    </subcellularLocation>
</comment>
<gene>
    <name evidence="7 9" type="primary">surE</name>
    <name evidence="9" type="ORF">DAY19_14925</name>
</gene>
<dbReference type="NCBIfam" id="NF001490">
    <property type="entry name" value="PRK00346.1-4"/>
    <property type="match status" value="1"/>
</dbReference>
<dbReference type="InterPro" id="IPR002828">
    <property type="entry name" value="SurE-like_Pase/nucleotidase"/>
</dbReference>
<feature type="domain" description="Survival protein SurE-like phosphatase/nucleotidase" evidence="8">
    <location>
        <begin position="3"/>
        <end position="188"/>
    </location>
</feature>
<comment type="caution">
    <text evidence="9">The sequence shown here is derived from an EMBL/GenBank/DDBJ whole genome shotgun (WGS) entry which is preliminary data.</text>
</comment>
<dbReference type="Gene3D" id="3.40.1210.10">
    <property type="entry name" value="Survival protein SurE-like phosphatase/nucleotidase"/>
    <property type="match status" value="1"/>
</dbReference>
<evidence type="ECO:0000313" key="9">
    <source>
        <dbReference type="EMBL" id="RZF20451.1"/>
    </source>
</evidence>
<keyword evidence="6 7" id="KW-0378">Hydrolase</keyword>
<evidence type="ECO:0000259" key="8">
    <source>
        <dbReference type="Pfam" id="PF01975"/>
    </source>
</evidence>
<accession>A0ABY0IBX5</accession>
<feature type="binding site" evidence="7">
    <location>
        <position position="39"/>
    </location>
    <ligand>
        <name>a divalent metal cation</name>
        <dbReference type="ChEBI" id="CHEBI:60240"/>
    </ligand>
</feature>